<dbReference type="PANTHER" id="PTHR42982:SF1">
    <property type="entry name" value="SEC-INDEPENDENT PROTEIN TRANSLOCASE PROTEIN TATA"/>
    <property type="match status" value="1"/>
</dbReference>
<dbReference type="AlphaFoldDB" id="A0A495ML99"/>
<evidence type="ECO:0000256" key="4">
    <source>
        <dbReference type="ARBA" id="ARBA00022927"/>
    </source>
</evidence>
<accession>A0A495ML99</accession>
<dbReference type="RefSeq" id="WP_121375212.1">
    <property type="nucleotide sequence ID" value="NZ_RBLC01000001.1"/>
</dbReference>
<sequence>MFGIGGSEFIFIIFIAIMLFGADKIPEVARALGKGMQQLKNATEDIKSEIHKTASDSGLDTKSLTGGFSDEINKVKENFNKIIENSNDNSFGLDKITQDVDAEINKVKEDIETIGEGPIKRQDR</sequence>
<dbReference type="GO" id="GO:0016020">
    <property type="term" value="C:membrane"/>
    <property type="evidence" value="ECO:0007669"/>
    <property type="project" value="UniProtKB-ARBA"/>
</dbReference>
<dbReference type="OrthoDB" id="1525160at2"/>
<dbReference type="InterPro" id="IPR003369">
    <property type="entry name" value="TatA/B/E"/>
</dbReference>
<name>A0A495ML99_9FLAO</name>
<evidence type="ECO:0000256" key="6">
    <source>
        <dbReference type="ARBA" id="ARBA00023010"/>
    </source>
</evidence>
<evidence type="ECO:0000256" key="7">
    <source>
        <dbReference type="ARBA" id="ARBA00023136"/>
    </source>
</evidence>
<keyword evidence="2" id="KW-0813">Transport</keyword>
<dbReference type="Gene3D" id="1.20.5.3310">
    <property type="match status" value="1"/>
</dbReference>
<keyword evidence="5 8" id="KW-1133">Transmembrane helix</keyword>
<evidence type="ECO:0000313" key="9">
    <source>
        <dbReference type="EMBL" id="RKS25842.1"/>
    </source>
</evidence>
<comment type="caution">
    <text evidence="9">The sequence shown here is derived from an EMBL/GenBank/DDBJ whole genome shotgun (WGS) entry which is preliminary data.</text>
</comment>
<feature type="transmembrane region" description="Helical" evidence="8">
    <location>
        <begin position="6"/>
        <end position="22"/>
    </location>
</feature>
<dbReference type="Pfam" id="PF02416">
    <property type="entry name" value="TatA_B_E"/>
    <property type="match status" value="1"/>
</dbReference>
<keyword evidence="10" id="KW-1185">Reference proteome</keyword>
<keyword evidence="7 8" id="KW-0472">Membrane</keyword>
<dbReference type="Proteomes" id="UP000277579">
    <property type="component" value="Unassembled WGS sequence"/>
</dbReference>
<evidence type="ECO:0000256" key="8">
    <source>
        <dbReference type="SAM" id="Phobius"/>
    </source>
</evidence>
<keyword evidence="3 8" id="KW-0812">Transmembrane</keyword>
<proteinExistence type="predicted"/>
<gene>
    <name evidence="9" type="ORF">CLV94_0887</name>
</gene>
<dbReference type="PANTHER" id="PTHR42982">
    <property type="entry name" value="SEC-INDEPENDENT PROTEIN TRANSLOCASE PROTEIN TATA"/>
    <property type="match status" value="1"/>
</dbReference>
<dbReference type="GO" id="GO:0015031">
    <property type="term" value="P:protein transport"/>
    <property type="evidence" value="ECO:0007669"/>
    <property type="project" value="UniProtKB-KW"/>
</dbReference>
<keyword evidence="6" id="KW-0811">Translocation</keyword>
<dbReference type="EMBL" id="RBLC01000001">
    <property type="protein sequence ID" value="RKS25842.1"/>
    <property type="molecule type" value="Genomic_DNA"/>
</dbReference>
<evidence type="ECO:0000256" key="3">
    <source>
        <dbReference type="ARBA" id="ARBA00022692"/>
    </source>
</evidence>
<reference evidence="9 10" key="1">
    <citation type="submission" date="2018-10" db="EMBL/GenBank/DDBJ databases">
        <title>Genomic Encyclopedia of Archaeal and Bacterial Type Strains, Phase II (KMG-II): from individual species to whole genera.</title>
        <authorList>
            <person name="Goeker M."/>
        </authorList>
    </citation>
    <scope>NUCLEOTIDE SEQUENCE [LARGE SCALE GENOMIC DNA]</scope>
    <source>
        <strain evidence="9 10">DSM 29537</strain>
    </source>
</reference>
<evidence type="ECO:0000256" key="5">
    <source>
        <dbReference type="ARBA" id="ARBA00022989"/>
    </source>
</evidence>
<evidence type="ECO:0000256" key="2">
    <source>
        <dbReference type="ARBA" id="ARBA00022448"/>
    </source>
</evidence>
<comment type="subcellular location">
    <subcellularLocation>
        <location evidence="1">Membrane</location>
        <topology evidence="1">Single-pass membrane protein</topology>
    </subcellularLocation>
</comment>
<evidence type="ECO:0000313" key="10">
    <source>
        <dbReference type="Proteomes" id="UP000277579"/>
    </source>
</evidence>
<evidence type="ECO:0000256" key="1">
    <source>
        <dbReference type="ARBA" id="ARBA00004167"/>
    </source>
</evidence>
<protein>
    <submittedName>
        <fullName evidence="9">Sec-independent protein translocase protein TatA</fullName>
    </submittedName>
</protein>
<organism evidence="9 10">
    <name type="scientific">Flavobacterium endophyticum</name>
    <dbReference type="NCBI Taxonomy" id="1540163"/>
    <lineage>
        <taxon>Bacteria</taxon>
        <taxon>Pseudomonadati</taxon>
        <taxon>Bacteroidota</taxon>
        <taxon>Flavobacteriia</taxon>
        <taxon>Flavobacteriales</taxon>
        <taxon>Flavobacteriaceae</taxon>
        <taxon>Flavobacterium</taxon>
    </lineage>
</organism>
<keyword evidence="4" id="KW-0653">Protein transport</keyword>